<dbReference type="Gene3D" id="3.40.50.300">
    <property type="entry name" value="P-loop containing nucleotide triphosphate hydrolases"/>
    <property type="match status" value="1"/>
</dbReference>
<evidence type="ECO:0000313" key="8">
    <source>
        <dbReference type="Proteomes" id="UP000436088"/>
    </source>
</evidence>
<dbReference type="GO" id="GO:0030983">
    <property type="term" value="F:mismatched DNA binding"/>
    <property type="evidence" value="ECO:0007669"/>
    <property type="project" value="InterPro"/>
</dbReference>
<evidence type="ECO:0000313" key="7">
    <source>
        <dbReference type="EMBL" id="KAE8692756.1"/>
    </source>
</evidence>
<dbReference type="Pfam" id="PF00488">
    <property type="entry name" value="MutS_V"/>
    <property type="match status" value="1"/>
</dbReference>
<dbReference type="PANTHER" id="PTHR11361">
    <property type="entry name" value="DNA MISMATCH REPAIR PROTEIN MUTS FAMILY MEMBER"/>
    <property type="match status" value="1"/>
</dbReference>
<reference evidence="7" key="1">
    <citation type="submission" date="2019-09" db="EMBL/GenBank/DDBJ databases">
        <title>Draft genome information of white flower Hibiscus syriacus.</title>
        <authorList>
            <person name="Kim Y.-M."/>
        </authorList>
    </citation>
    <scope>NUCLEOTIDE SEQUENCE [LARGE SCALE GENOMIC DNA]</scope>
    <source>
        <strain evidence="7">YM2019G1</strain>
    </source>
</reference>
<keyword evidence="8" id="KW-1185">Reference proteome</keyword>
<keyword evidence="3" id="KW-0067">ATP-binding</keyword>
<accession>A0A6A2ZMG3</accession>
<dbReference type="InterPro" id="IPR027417">
    <property type="entry name" value="P-loop_NTPase"/>
</dbReference>
<dbReference type="GO" id="GO:0051026">
    <property type="term" value="P:chiasma assembly"/>
    <property type="evidence" value="ECO:0007669"/>
    <property type="project" value="TreeGrafter"/>
</dbReference>
<dbReference type="GO" id="GO:0005634">
    <property type="term" value="C:nucleus"/>
    <property type="evidence" value="ECO:0007669"/>
    <property type="project" value="TreeGrafter"/>
</dbReference>
<evidence type="ECO:0000256" key="3">
    <source>
        <dbReference type="ARBA" id="ARBA00022840"/>
    </source>
</evidence>
<dbReference type="AlphaFoldDB" id="A0A6A2ZMG3"/>
<dbReference type="InterPro" id="IPR045076">
    <property type="entry name" value="MutS"/>
</dbReference>
<evidence type="ECO:0000256" key="2">
    <source>
        <dbReference type="ARBA" id="ARBA00022741"/>
    </source>
</evidence>
<dbReference type="InterPro" id="IPR000432">
    <property type="entry name" value="DNA_mismatch_repair_MutS_C"/>
</dbReference>
<gene>
    <name evidence="7" type="ORF">F3Y22_tig00110831pilonHSYRG00691</name>
</gene>
<protein>
    <submittedName>
        <fullName evidence="7">DNA mismatch repair protein MSH5-like isoform X4</fullName>
    </submittedName>
</protein>
<dbReference type="GO" id="GO:0006298">
    <property type="term" value="P:mismatch repair"/>
    <property type="evidence" value="ECO:0007669"/>
    <property type="project" value="InterPro"/>
</dbReference>
<feature type="coiled-coil region" evidence="5">
    <location>
        <begin position="21"/>
        <end position="48"/>
    </location>
</feature>
<dbReference type="EMBL" id="VEPZ02001131">
    <property type="protein sequence ID" value="KAE8692756.1"/>
    <property type="molecule type" value="Genomic_DNA"/>
</dbReference>
<dbReference type="SUPFAM" id="SSF52540">
    <property type="entry name" value="P-loop containing nucleoside triphosphate hydrolases"/>
    <property type="match status" value="1"/>
</dbReference>
<keyword evidence="5" id="KW-0175">Coiled coil</keyword>
<comment type="similarity">
    <text evidence="1">Belongs to the DNA mismatch repair MutS family.</text>
</comment>
<name>A0A6A2ZMG3_HIBSY</name>
<evidence type="ECO:0000259" key="6">
    <source>
        <dbReference type="Pfam" id="PF00488"/>
    </source>
</evidence>
<dbReference type="GO" id="GO:0005524">
    <property type="term" value="F:ATP binding"/>
    <property type="evidence" value="ECO:0007669"/>
    <property type="project" value="UniProtKB-KW"/>
</dbReference>
<evidence type="ECO:0000256" key="1">
    <source>
        <dbReference type="ARBA" id="ARBA00006271"/>
    </source>
</evidence>
<feature type="domain" description="DNA mismatch repair proteins mutS family" evidence="6">
    <location>
        <begin position="130"/>
        <end position="196"/>
    </location>
</feature>
<dbReference type="GO" id="GO:0140664">
    <property type="term" value="F:ATP-dependent DNA damage sensor activity"/>
    <property type="evidence" value="ECO:0007669"/>
    <property type="project" value="InterPro"/>
</dbReference>
<keyword evidence="2" id="KW-0547">Nucleotide-binding</keyword>
<organism evidence="7 8">
    <name type="scientific">Hibiscus syriacus</name>
    <name type="common">Rose of Sharon</name>
    <dbReference type="NCBI Taxonomy" id="106335"/>
    <lineage>
        <taxon>Eukaryota</taxon>
        <taxon>Viridiplantae</taxon>
        <taxon>Streptophyta</taxon>
        <taxon>Embryophyta</taxon>
        <taxon>Tracheophyta</taxon>
        <taxon>Spermatophyta</taxon>
        <taxon>Magnoliopsida</taxon>
        <taxon>eudicotyledons</taxon>
        <taxon>Gunneridae</taxon>
        <taxon>Pentapetalae</taxon>
        <taxon>rosids</taxon>
        <taxon>malvids</taxon>
        <taxon>Malvales</taxon>
        <taxon>Malvaceae</taxon>
        <taxon>Malvoideae</taxon>
        <taxon>Hibiscus</taxon>
    </lineage>
</organism>
<keyword evidence="4" id="KW-0238">DNA-binding</keyword>
<evidence type="ECO:0000256" key="5">
    <source>
        <dbReference type="SAM" id="Coils"/>
    </source>
</evidence>
<dbReference type="PANTHER" id="PTHR11361:SF20">
    <property type="entry name" value="MUTS PROTEIN HOMOLOG 5"/>
    <property type="match status" value="1"/>
</dbReference>
<evidence type="ECO:0000256" key="4">
    <source>
        <dbReference type="ARBA" id="ARBA00023125"/>
    </source>
</evidence>
<proteinExistence type="inferred from homology"/>
<sequence length="198" mass="22689">MFFSFFQKTSHISVITICAQLDELRQIYEELQEFLEEALVSLLELEQVPHLCKEKFAPCIVYIHQISAYLMCFFEEKPDDIAQARIEDLEFVFSDADGETKRFFYRTPKTRELDNLLGDIYHKVLGRMHIITGPNYSGKSIYIKQVALIVFLSHIGSFVPGDVATVGLTDRIFCAMGGKLMTAEQSTFMIDLHQVGMI</sequence>
<comment type="caution">
    <text evidence="7">The sequence shown here is derived from an EMBL/GenBank/DDBJ whole genome shotgun (WGS) entry which is preliminary data.</text>
</comment>
<dbReference type="Proteomes" id="UP000436088">
    <property type="component" value="Unassembled WGS sequence"/>
</dbReference>